<reference evidence="3" key="1">
    <citation type="submission" date="2016-06" db="EMBL/GenBank/DDBJ databases">
        <authorList>
            <person name="Rodrigo-Torres L."/>
            <person name="Arahal R.D."/>
            <person name="Lucena T."/>
        </authorList>
    </citation>
    <scope>NUCLEOTIDE SEQUENCE [LARGE SCALE GENOMIC DNA]</scope>
    <source>
        <strain evidence="3">CECT8203</strain>
    </source>
</reference>
<evidence type="ECO:0000313" key="2">
    <source>
        <dbReference type="EMBL" id="SNX50522.1"/>
    </source>
</evidence>
<dbReference type="RefSeq" id="WP_096995442.1">
    <property type="nucleotide sequence ID" value="NZ_JBHSII010000001.1"/>
</dbReference>
<protein>
    <submittedName>
        <fullName evidence="2">Uncharacterized protein</fullName>
    </submittedName>
</protein>
<keyword evidence="1" id="KW-0812">Transmembrane</keyword>
<name>A0A240EP88_9VIBR</name>
<dbReference type="Proteomes" id="UP000219336">
    <property type="component" value="Unassembled WGS sequence"/>
</dbReference>
<proteinExistence type="predicted"/>
<keyword evidence="3" id="KW-1185">Reference proteome</keyword>
<dbReference type="AlphaFoldDB" id="A0A240EP88"/>
<evidence type="ECO:0000313" key="3">
    <source>
        <dbReference type="Proteomes" id="UP000219336"/>
    </source>
</evidence>
<dbReference type="OrthoDB" id="5876436at2"/>
<feature type="transmembrane region" description="Helical" evidence="1">
    <location>
        <begin position="25"/>
        <end position="44"/>
    </location>
</feature>
<evidence type="ECO:0000256" key="1">
    <source>
        <dbReference type="SAM" id="Phobius"/>
    </source>
</evidence>
<feature type="transmembrane region" description="Helical" evidence="1">
    <location>
        <begin position="64"/>
        <end position="86"/>
    </location>
</feature>
<keyword evidence="1" id="KW-0472">Membrane</keyword>
<dbReference type="EMBL" id="OANU01000123">
    <property type="protein sequence ID" value="SNX50522.1"/>
    <property type="molecule type" value="Genomic_DNA"/>
</dbReference>
<organism evidence="2 3">
    <name type="scientific">Vibrio thalassae</name>
    <dbReference type="NCBI Taxonomy" id="1243014"/>
    <lineage>
        <taxon>Bacteria</taxon>
        <taxon>Pseudomonadati</taxon>
        <taxon>Pseudomonadota</taxon>
        <taxon>Gammaproteobacteria</taxon>
        <taxon>Vibrionales</taxon>
        <taxon>Vibrionaceae</taxon>
        <taxon>Vibrio</taxon>
    </lineage>
</organism>
<keyword evidence="1" id="KW-1133">Transmembrane helix</keyword>
<sequence>MKGNQPRFDQFNSHASQHQQSKEPWWQMGLYAAFTYVLLTFVLPRCLGTDNAAGAALVELCADHAILISALWLSPMIHSLFHHVALKRNQASAQKPV</sequence>
<accession>A0A240EP88</accession>
<gene>
    <name evidence="2" type="ORF">VTH8203_04182</name>
</gene>